<reference evidence="9 10" key="1">
    <citation type="submission" date="2014-02" db="EMBL/GenBank/DDBJ databases">
        <title>Draft genome sequence of Lysinibacillus manganicus DSM 26584T.</title>
        <authorList>
            <person name="Zhang F."/>
            <person name="Wang G."/>
            <person name="Zhang L."/>
        </authorList>
    </citation>
    <scope>NUCLEOTIDE SEQUENCE [LARGE SCALE GENOMIC DNA]</scope>
    <source>
        <strain evidence="9 10">DSM 26584</strain>
    </source>
</reference>
<evidence type="ECO:0000313" key="9">
    <source>
        <dbReference type="EMBL" id="KGR79288.1"/>
    </source>
</evidence>
<dbReference type="Pfam" id="PF00155">
    <property type="entry name" value="Aminotran_1_2"/>
    <property type="match status" value="1"/>
</dbReference>
<keyword evidence="3 7" id="KW-0032">Aminotransferase</keyword>
<evidence type="ECO:0000259" key="8">
    <source>
        <dbReference type="Pfam" id="PF00155"/>
    </source>
</evidence>
<evidence type="ECO:0000256" key="3">
    <source>
        <dbReference type="ARBA" id="ARBA00022576"/>
    </source>
</evidence>
<proteinExistence type="inferred from homology"/>
<protein>
    <recommendedName>
        <fullName evidence="7">Histidinol-phosphate aminotransferase</fullName>
        <ecNumber evidence="7">2.6.1.9</ecNumber>
    </recommendedName>
    <alternativeName>
        <fullName evidence="7">Imidazole acetol-phosphate transaminase</fullName>
    </alternativeName>
</protein>
<dbReference type="InterPro" id="IPR015421">
    <property type="entry name" value="PyrdxlP-dep_Trfase_major"/>
</dbReference>
<feature type="domain" description="Aminotransferase class I/classII large" evidence="8">
    <location>
        <begin position="32"/>
        <end position="354"/>
    </location>
</feature>
<dbReference type="PANTHER" id="PTHR43643">
    <property type="entry name" value="HISTIDINOL-PHOSPHATE AMINOTRANSFERASE 2"/>
    <property type="match status" value="1"/>
</dbReference>
<dbReference type="eggNOG" id="COG0079">
    <property type="taxonomic scope" value="Bacteria"/>
</dbReference>
<dbReference type="CDD" id="cd00609">
    <property type="entry name" value="AAT_like"/>
    <property type="match status" value="1"/>
</dbReference>
<dbReference type="InterPro" id="IPR005861">
    <property type="entry name" value="HisP_aminotrans"/>
</dbReference>
<keyword evidence="6 7" id="KW-0368">Histidine biosynthesis</keyword>
<evidence type="ECO:0000256" key="4">
    <source>
        <dbReference type="ARBA" id="ARBA00022679"/>
    </source>
</evidence>
<feature type="modified residue" description="N6-(pyridoxal phosphate)lysine" evidence="7">
    <location>
        <position position="224"/>
    </location>
</feature>
<evidence type="ECO:0000256" key="7">
    <source>
        <dbReference type="HAMAP-Rule" id="MF_01023"/>
    </source>
</evidence>
<evidence type="ECO:0000256" key="1">
    <source>
        <dbReference type="ARBA" id="ARBA00001933"/>
    </source>
</evidence>
<comment type="pathway">
    <text evidence="7">Amino-acid biosynthesis; L-histidine biosynthesis; L-histidine from 5-phospho-alpha-D-ribose 1-diphosphate: step 7/9.</text>
</comment>
<sequence length="367" mass="41525">MAILFKESLKELKSYKPAKIIQDIKDAYQINNVIKLAANENTFGVSPKALAALSETNNDLFSYPDGKSRLLRKKLSQLQGVPEERYFFGNGSFEILGLLSKILLDEGDESIVQETTFGWYKSVTKISGGKNVIVPQEKLENNLQGMLDAITDRTKVIWICNPNNPTGNYITHDELEEFLSKVPNHIAVVIDEAYAEFATNEDFPRTKEFINLYDNLIVLRTFSKFYGLAGIRIGYAIADPAVIHELFKVKMPHNVNTLAQRAAVAALEDARFQEQCLRNNTEGRKFYEVAFKERGLEFIPSSANFILVNINNSSQLVCEELLKRGVYIRPGAEFGLDHYVRISIGKKEDNIKVIETLFAVLDELEQQ</sequence>
<dbReference type="InterPro" id="IPR050106">
    <property type="entry name" value="HistidinolP_aminotransfase"/>
</dbReference>
<comment type="caution">
    <text evidence="9">The sequence shown here is derived from an EMBL/GenBank/DDBJ whole genome shotgun (WGS) entry which is preliminary data.</text>
</comment>
<evidence type="ECO:0000256" key="6">
    <source>
        <dbReference type="ARBA" id="ARBA00023102"/>
    </source>
</evidence>
<dbReference type="GO" id="GO:0000105">
    <property type="term" value="P:L-histidine biosynthetic process"/>
    <property type="evidence" value="ECO:0007669"/>
    <property type="project" value="UniProtKB-UniRule"/>
</dbReference>
<dbReference type="AlphaFoldDB" id="A0A0A3I956"/>
<keyword evidence="4 7" id="KW-0808">Transferase</keyword>
<comment type="subunit">
    <text evidence="2 7">Homodimer.</text>
</comment>
<comment type="cofactor">
    <cofactor evidence="1 7">
        <name>pyridoxal 5'-phosphate</name>
        <dbReference type="ChEBI" id="CHEBI:597326"/>
    </cofactor>
</comment>
<dbReference type="InterPro" id="IPR015424">
    <property type="entry name" value="PyrdxlP-dep_Trfase"/>
</dbReference>
<dbReference type="STRING" id="1384049.CD29_06205"/>
<dbReference type="UniPathway" id="UPA00031">
    <property type="reaction ID" value="UER00012"/>
</dbReference>
<dbReference type="InterPro" id="IPR004839">
    <property type="entry name" value="Aminotransferase_I/II_large"/>
</dbReference>
<dbReference type="EC" id="2.6.1.9" evidence="7"/>
<dbReference type="Gene3D" id="3.90.1150.10">
    <property type="entry name" value="Aspartate Aminotransferase, domain 1"/>
    <property type="match status" value="1"/>
</dbReference>
<dbReference type="GO" id="GO:0030170">
    <property type="term" value="F:pyridoxal phosphate binding"/>
    <property type="evidence" value="ECO:0007669"/>
    <property type="project" value="InterPro"/>
</dbReference>
<keyword evidence="5 7" id="KW-0663">Pyridoxal phosphate</keyword>
<dbReference type="EMBL" id="JPVN01000006">
    <property type="protein sequence ID" value="KGR79288.1"/>
    <property type="molecule type" value="Genomic_DNA"/>
</dbReference>
<dbReference type="SUPFAM" id="SSF53383">
    <property type="entry name" value="PLP-dependent transferases"/>
    <property type="match status" value="1"/>
</dbReference>
<dbReference type="RefSeq" id="WP_036184185.1">
    <property type="nucleotide sequence ID" value="NZ_AVDA01000006.1"/>
</dbReference>
<evidence type="ECO:0000313" key="10">
    <source>
        <dbReference type="Proteomes" id="UP000030416"/>
    </source>
</evidence>
<dbReference type="Gene3D" id="3.40.640.10">
    <property type="entry name" value="Type I PLP-dependent aspartate aminotransferase-like (Major domain)"/>
    <property type="match status" value="1"/>
</dbReference>
<evidence type="ECO:0000256" key="5">
    <source>
        <dbReference type="ARBA" id="ARBA00022898"/>
    </source>
</evidence>
<comment type="similarity">
    <text evidence="7">Belongs to the class-II pyridoxal-phosphate-dependent aminotransferase family. Histidinol-phosphate aminotransferase subfamily.</text>
</comment>
<dbReference type="PANTHER" id="PTHR43643:SF3">
    <property type="entry name" value="HISTIDINOL-PHOSPHATE AMINOTRANSFERASE"/>
    <property type="match status" value="1"/>
</dbReference>
<dbReference type="Proteomes" id="UP000030416">
    <property type="component" value="Unassembled WGS sequence"/>
</dbReference>
<dbReference type="InterPro" id="IPR015422">
    <property type="entry name" value="PyrdxlP-dep_Trfase_small"/>
</dbReference>
<gene>
    <name evidence="7" type="primary">hisC</name>
    <name evidence="9" type="ORF">CD29_06205</name>
</gene>
<name>A0A0A3I956_9BACL</name>
<dbReference type="GO" id="GO:0004400">
    <property type="term" value="F:histidinol-phosphate transaminase activity"/>
    <property type="evidence" value="ECO:0007669"/>
    <property type="project" value="UniProtKB-UniRule"/>
</dbReference>
<keyword evidence="10" id="KW-1185">Reference proteome</keyword>
<evidence type="ECO:0000256" key="2">
    <source>
        <dbReference type="ARBA" id="ARBA00011738"/>
    </source>
</evidence>
<organism evidence="9 10">
    <name type="scientific">Ureibacillus manganicus DSM 26584</name>
    <dbReference type="NCBI Taxonomy" id="1384049"/>
    <lineage>
        <taxon>Bacteria</taxon>
        <taxon>Bacillati</taxon>
        <taxon>Bacillota</taxon>
        <taxon>Bacilli</taxon>
        <taxon>Bacillales</taxon>
        <taxon>Caryophanaceae</taxon>
        <taxon>Ureibacillus</taxon>
    </lineage>
</organism>
<keyword evidence="7" id="KW-0028">Amino-acid biosynthesis</keyword>
<accession>A0A0A3I956</accession>
<comment type="catalytic activity">
    <reaction evidence="7">
        <text>L-histidinol phosphate + 2-oxoglutarate = 3-(imidazol-4-yl)-2-oxopropyl phosphate + L-glutamate</text>
        <dbReference type="Rhea" id="RHEA:23744"/>
        <dbReference type="ChEBI" id="CHEBI:16810"/>
        <dbReference type="ChEBI" id="CHEBI:29985"/>
        <dbReference type="ChEBI" id="CHEBI:57766"/>
        <dbReference type="ChEBI" id="CHEBI:57980"/>
        <dbReference type="EC" id="2.6.1.9"/>
    </reaction>
</comment>
<dbReference type="HAMAP" id="MF_01023">
    <property type="entry name" value="HisC_aminotrans_2"/>
    <property type="match status" value="1"/>
</dbReference>
<dbReference type="NCBIfam" id="TIGR01141">
    <property type="entry name" value="hisC"/>
    <property type="match status" value="1"/>
</dbReference>